<dbReference type="PANTHER" id="PTHR34282:SF1">
    <property type="entry name" value="DUF3741 DOMAIN-CONTAINING PROTEIN"/>
    <property type="match status" value="1"/>
</dbReference>
<name>A0A5P1F7Z4_ASPOF</name>
<feature type="region of interest" description="Disordered" evidence="1">
    <location>
        <begin position="22"/>
        <end position="66"/>
    </location>
</feature>
<dbReference type="AlphaFoldDB" id="A0A5P1F7Z4"/>
<accession>A0A5P1F7Z4</accession>
<feature type="compositionally biased region" description="Low complexity" evidence="1">
    <location>
        <begin position="634"/>
        <end position="645"/>
    </location>
</feature>
<dbReference type="OMA" id="PDVNCMW"/>
<feature type="region of interest" description="Disordered" evidence="1">
    <location>
        <begin position="614"/>
        <end position="688"/>
    </location>
</feature>
<reference evidence="4" key="1">
    <citation type="journal article" date="2017" name="Nat. Commun.">
        <title>The asparagus genome sheds light on the origin and evolution of a young Y chromosome.</title>
        <authorList>
            <person name="Harkess A."/>
            <person name="Zhou J."/>
            <person name="Xu C."/>
            <person name="Bowers J.E."/>
            <person name="Van der Hulst R."/>
            <person name="Ayyampalayam S."/>
            <person name="Mercati F."/>
            <person name="Riccardi P."/>
            <person name="McKain M.R."/>
            <person name="Kakrana A."/>
            <person name="Tang H."/>
            <person name="Ray J."/>
            <person name="Groenendijk J."/>
            <person name="Arikit S."/>
            <person name="Mathioni S.M."/>
            <person name="Nakano M."/>
            <person name="Shan H."/>
            <person name="Telgmann-Rauber A."/>
            <person name="Kanno A."/>
            <person name="Yue Z."/>
            <person name="Chen H."/>
            <person name="Li W."/>
            <person name="Chen Y."/>
            <person name="Xu X."/>
            <person name="Zhang Y."/>
            <person name="Luo S."/>
            <person name="Chen H."/>
            <person name="Gao J."/>
            <person name="Mao Z."/>
            <person name="Pires J.C."/>
            <person name="Luo M."/>
            <person name="Kudrna D."/>
            <person name="Wing R.A."/>
            <person name="Meyers B.C."/>
            <person name="Yi K."/>
            <person name="Kong H."/>
            <person name="Lavrijsen P."/>
            <person name="Sunseri F."/>
            <person name="Falavigna A."/>
            <person name="Ye Y."/>
            <person name="Leebens-Mack J.H."/>
            <person name="Chen G."/>
        </authorList>
    </citation>
    <scope>NUCLEOTIDE SEQUENCE [LARGE SCALE GENOMIC DNA]</scope>
    <source>
        <strain evidence="4">cv. DH0086</strain>
    </source>
</reference>
<evidence type="ECO:0000256" key="1">
    <source>
        <dbReference type="SAM" id="MobiDB-lite"/>
    </source>
</evidence>
<feature type="compositionally biased region" description="Polar residues" evidence="1">
    <location>
        <begin position="54"/>
        <end position="66"/>
    </location>
</feature>
<gene>
    <name evidence="3" type="ORF">A4U43_C03F6970</name>
</gene>
<feature type="compositionally biased region" description="Polar residues" evidence="1">
    <location>
        <begin position="26"/>
        <end position="41"/>
    </location>
</feature>
<feature type="compositionally biased region" description="Polar residues" evidence="1">
    <location>
        <begin position="272"/>
        <end position="285"/>
    </location>
</feature>
<evidence type="ECO:0000313" key="4">
    <source>
        <dbReference type="Proteomes" id="UP000243459"/>
    </source>
</evidence>
<dbReference type="Proteomes" id="UP000243459">
    <property type="component" value="Chromosome 3"/>
</dbReference>
<keyword evidence="4" id="KW-1185">Reference proteome</keyword>
<feature type="domain" description="DUF3741" evidence="2">
    <location>
        <begin position="366"/>
        <end position="387"/>
    </location>
</feature>
<dbReference type="PANTHER" id="PTHR34282">
    <property type="entry name" value="OS01G0228800 PROTEIN-RELATED"/>
    <property type="match status" value="1"/>
</dbReference>
<organism evidence="3 4">
    <name type="scientific">Asparagus officinalis</name>
    <name type="common">Garden asparagus</name>
    <dbReference type="NCBI Taxonomy" id="4686"/>
    <lineage>
        <taxon>Eukaryota</taxon>
        <taxon>Viridiplantae</taxon>
        <taxon>Streptophyta</taxon>
        <taxon>Embryophyta</taxon>
        <taxon>Tracheophyta</taxon>
        <taxon>Spermatophyta</taxon>
        <taxon>Magnoliopsida</taxon>
        <taxon>Liliopsida</taxon>
        <taxon>Asparagales</taxon>
        <taxon>Asparagaceae</taxon>
        <taxon>Asparagoideae</taxon>
        <taxon>Asparagus</taxon>
    </lineage>
</organism>
<dbReference type="Pfam" id="PF14383">
    <property type="entry name" value="VARLMGL"/>
    <property type="match status" value="1"/>
</dbReference>
<dbReference type="InterPro" id="IPR032795">
    <property type="entry name" value="DUF3741-assoc"/>
</dbReference>
<proteinExistence type="predicted"/>
<protein>
    <recommendedName>
        <fullName evidence="2">DUF3741 domain-containing protein</fullName>
    </recommendedName>
</protein>
<feature type="region of interest" description="Disordered" evidence="1">
    <location>
        <begin position="862"/>
        <end position="884"/>
    </location>
</feature>
<feature type="compositionally biased region" description="Low complexity" evidence="1">
    <location>
        <begin position="294"/>
        <end position="307"/>
    </location>
</feature>
<feature type="compositionally biased region" description="Polar residues" evidence="1">
    <location>
        <begin position="873"/>
        <end position="884"/>
    </location>
</feature>
<dbReference type="EMBL" id="CM007383">
    <property type="protein sequence ID" value="ONK74496.1"/>
    <property type="molecule type" value="Genomic_DNA"/>
</dbReference>
<feature type="region of interest" description="Disordered" evidence="1">
    <location>
        <begin position="552"/>
        <end position="589"/>
    </location>
</feature>
<evidence type="ECO:0000259" key="2">
    <source>
        <dbReference type="Pfam" id="PF14383"/>
    </source>
</evidence>
<feature type="region of interest" description="Disordered" evidence="1">
    <location>
        <begin position="257"/>
        <end position="332"/>
    </location>
</feature>
<sequence>MARRSDLAQKLLDDLRLRKEKMGIATSRQQSAQATSTGNSHENSRWTFRGSGGATRSSGNKNISNTEVTQMRLGTRHHRAPSFEGVSQDIVPIGKTRMTEQIGDVSMALALALSNTGKLQNIELFSNAMTGKKLSLQHGSFSFREIDGNMLTACDQFPFLTPLQIGEISRGIRQLNIILKTCTNGVVFSRDSIEIGRELLKGAIDLEESLRMLVSLQDASDYMSGSGRKNIKLLKGKEDELSLEEVNKRKLIKPKFSFDRSSKHSQHRDRQGSYSDPVEQNQMASSYPEIPTHSNFNSNNSSSSSSSLQFSYHRRSLSSGPGSKSDVPSWGHANEISHGKELRSFSRDGNFSSSVKIKHDGSEARSATEKVRIPNVVAKLMGLEELPLATPELKKFEVQNFPNTNDVKEVSKIRTDAGINKKEANKITHSATKIKGRNMLIEEKGFEGNKTTNSLELVQRKIKKNVEEQTNPDQKHLVSSSTITDMTSIDRSKEFKVTKKQTAEVGKMASTLQQIRKEKVEQDAIRNSTPEDGIQNTTSLLHIHNDDTCSEHEEAQRNKNVVPQKQRNARVNPVEPQQQSAIHRLKTKHIAERDGKKIDDNKRNKLQPVMAKKKEFKGKNAEISPSGMKLQKASSSISTVTVTRSLFKSSNTEPNPKCNRKEQTKVQSKKSSYPEGNRKSENEIPEEKRSIKVVTKTEEEKVFPLILAPTIKKPVPNPSVQKVEAIKMMRDRNKNRGTLTEENRRAKNTEGKVQNLKQTTSLLHELEHRWKERTSKAEATICSNAMKSEQHSQQTVAPLNLLSSSNTTEVSGLEDGVITPEQIVETQQEEAANTMGSHEGTIIESAAVHLSEIYAKDIDLQPPMEENKPEGPGNNSQVNSCNSSGVENIATSQVHGQGLLTKYGYILKQVLTNSRHFLNTSQAIFKIKIPISILQDSENICQYEGDSHLIDTVYELMRRKGKREEIFFSKKTPFAPAKTGCLDDLINELEYDLRSLEMPSMNEGANNDVAEYLHKMVERDIQHRNPDVNCMWDISWNSMALANIEKEEIMTDVEKHILNALINDLARDLMSRASEASRSPGGEVIDSKIINDQEACSVEFSCREASTEEQGVSDVTGGGYAATTTTVRQEEIAGCRGGRSRWRSRASVM</sequence>
<evidence type="ECO:0000313" key="3">
    <source>
        <dbReference type="EMBL" id="ONK74496.1"/>
    </source>
</evidence>
<feature type="compositionally biased region" description="Basic and acidic residues" evidence="1">
    <location>
        <begin position="676"/>
        <end position="688"/>
    </location>
</feature>
<dbReference type="Gramene" id="ONK74496">
    <property type="protein sequence ID" value="ONK74496"/>
    <property type="gene ID" value="A4U43_C03F6970"/>
</dbReference>